<dbReference type="EMBL" id="AM286690">
    <property type="protein sequence ID" value="CAL16866.1"/>
    <property type="molecule type" value="Genomic_DNA"/>
</dbReference>
<evidence type="ECO:0000313" key="3">
    <source>
        <dbReference type="Proteomes" id="UP000008871"/>
    </source>
</evidence>
<dbReference type="GO" id="GO:0016746">
    <property type="term" value="F:acyltransferase activity"/>
    <property type="evidence" value="ECO:0007669"/>
    <property type="project" value="UniProtKB-KW"/>
</dbReference>
<dbReference type="PANTHER" id="PTHR36837:SF2">
    <property type="entry name" value="POLY(3-HYDROXYALKANOATE) POLYMERASE SUBUNIT PHAC"/>
    <property type="match status" value="1"/>
</dbReference>
<keyword evidence="2" id="KW-0808">Transferase</keyword>
<dbReference type="Proteomes" id="UP000008871">
    <property type="component" value="Chromosome"/>
</dbReference>
<reference evidence="2 3" key="1">
    <citation type="journal article" date="2006" name="Nat. Biotechnol.">
        <title>Genome sequence of the ubiquitous hydrocarbon-degrading marine bacterium Alcanivorax borkumensis.</title>
        <authorList>
            <person name="Schneiker S."/>
            <person name="Martins dos Santos V.A.P."/>
            <person name="Bartels D."/>
            <person name="Bekel T."/>
            <person name="Brecht M."/>
            <person name="Buhrmester J."/>
            <person name="Chernikova T.N."/>
            <person name="Denaro R."/>
            <person name="Ferrer M."/>
            <person name="Gertler C."/>
            <person name="Goesmann A."/>
            <person name="Golyshina O.V."/>
            <person name="Kaminski F."/>
            <person name="Khachane A.N."/>
            <person name="Lang S."/>
            <person name="Linke B."/>
            <person name="McHardy A.C."/>
            <person name="Meyer F."/>
            <person name="Nechitaylo T."/>
            <person name="Puehler A."/>
            <person name="Regenhardt D."/>
            <person name="Rupp O."/>
            <person name="Sabirova J.S."/>
            <person name="Selbitschka W."/>
            <person name="Yakimov M.M."/>
            <person name="Timmis K.N."/>
            <person name="Vorhoelter F.-J."/>
            <person name="Weidner S."/>
            <person name="Kaiser O."/>
            <person name="Golyshin P.N."/>
        </authorList>
    </citation>
    <scope>NUCLEOTIDE SEQUENCE [LARGE SCALE GENOMIC DNA]</scope>
    <source>
        <strain evidence="3">ATCC 700651 / DSM 11573 / NCIMB 13689 / SK2</strain>
    </source>
</reference>
<accession>Q0VPN2</accession>
<organism evidence="2 3">
    <name type="scientific">Alcanivorax borkumensis (strain ATCC 700651 / DSM 11573 / NCIMB 13689 / SK2)</name>
    <dbReference type="NCBI Taxonomy" id="393595"/>
    <lineage>
        <taxon>Bacteria</taxon>
        <taxon>Pseudomonadati</taxon>
        <taxon>Pseudomonadota</taxon>
        <taxon>Gammaproteobacteria</taxon>
        <taxon>Oceanospirillales</taxon>
        <taxon>Alcanivoracaceae</taxon>
        <taxon>Alcanivorax</taxon>
    </lineage>
</organism>
<dbReference type="ESTHER" id="alcbs-q0vpn2">
    <property type="family name" value="PHA_synth_III_C"/>
</dbReference>
<keyword evidence="3" id="KW-1185">Reference proteome</keyword>
<gene>
    <name evidence="2" type="primary">phaC2</name>
    <name evidence="2" type="ordered locus">ABO_1418</name>
</gene>
<dbReference type="STRING" id="393595.ABO_1418"/>
<sequence>MWMAKSRLKKSLRAVGHIVERRRHPQRFIHVDKCPWEEVYRDGIMAVRHYSLPSTATAKISINDDFLPVSPVKHRIPLLLVPALGIHCWTYDLMPNRSMVRYLMAHGYEVYLVDWGKPSDTDCSLNLDTYVNRWLPSAVETVRKHAQTETINMMGYCMGGLLCLMYLGGHSDAPVRSLITIASPVNFHKSGLFGKALGLAAIPAMQLHDRFKIRLEPLSDKLFHIPASLLALGFKMTNPPGVVQAYMDLIRNIGDREYVTEYMTMGQWFNDMVDYPGAVVREVIEKMLLANSLAKGKIHIGGRSVDFSSIQQDLLAFAGITDNIVSLRAARDIIQLVGSKEKRFEEVPGGHAGAFCGSKAPSNAWRISADWLAARSA</sequence>
<dbReference type="InterPro" id="IPR000073">
    <property type="entry name" value="AB_hydrolase_1"/>
</dbReference>
<feature type="domain" description="AB hydrolase-1" evidence="1">
    <location>
        <begin position="92"/>
        <end position="352"/>
    </location>
</feature>
<dbReference type="KEGG" id="abo:ABO_1418"/>
<keyword evidence="2" id="KW-0012">Acyltransferase</keyword>
<dbReference type="EC" id="2.3.1.-" evidence="2"/>
<evidence type="ECO:0000313" key="2">
    <source>
        <dbReference type="EMBL" id="CAL16866.1"/>
    </source>
</evidence>
<dbReference type="Gene3D" id="3.40.50.1820">
    <property type="entry name" value="alpha/beta hydrolase"/>
    <property type="match status" value="1"/>
</dbReference>
<dbReference type="SUPFAM" id="SSF53474">
    <property type="entry name" value="alpha/beta-Hydrolases"/>
    <property type="match status" value="1"/>
</dbReference>
<dbReference type="InterPro" id="IPR029058">
    <property type="entry name" value="AB_hydrolase_fold"/>
</dbReference>
<dbReference type="eggNOG" id="COG3243">
    <property type="taxonomic scope" value="Bacteria"/>
</dbReference>
<evidence type="ECO:0000259" key="1">
    <source>
        <dbReference type="Pfam" id="PF00561"/>
    </source>
</evidence>
<dbReference type="PANTHER" id="PTHR36837">
    <property type="entry name" value="POLY(3-HYDROXYALKANOATE) POLYMERASE SUBUNIT PHAC"/>
    <property type="match status" value="1"/>
</dbReference>
<dbReference type="AlphaFoldDB" id="Q0VPN2"/>
<dbReference type="HOGENOM" id="CLU_035017_1_0_6"/>
<protein>
    <submittedName>
        <fullName evidence="2">Polyhydroxyalkanoate synthase</fullName>
        <ecNumber evidence="2">2.3.1.-</ecNumber>
    </submittedName>
</protein>
<dbReference type="InterPro" id="IPR051321">
    <property type="entry name" value="PHA/PHB_synthase"/>
</dbReference>
<name>Q0VPN2_ALCBS</name>
<dbReference type="Pfam" id="PF00561">
    <property type="entry name" value="Abhydrolase_1"/>
    <property type="match status" value="1"/>
</dbReference>
<proteinExistence type="predicted"/>